<sequence>MRFTKIFLNLFVFLLLFSLASCVDEEPLDAAEIEADIELMVNKVHQGFFEFEINGGTKEEPISLPSEGMDGIYGIRSADLDNLEGDDLTLFDCVNTLNPGIVQKVKLRDVSNTFAVCRFSIGIAYKDDIAALLEKTELERKNILDQFEVGELTEQQMNEDLLELRNRFSLSYLDIKEFYSGFFITCTQTLITEIQTILSNQQWRIFVNCIVD</sequence>
<dbReference type="OrthoDB" id="839284at2"/>
<reference evidence="3" key="1">
    <citation type="submission" date="2017-04" db="EMBL/GenBank/DDBJ databases">
        <authorList>
            <person name="Varghese N."/>
            <person name="Submissions S."/>
        </authorList>
    </citation>
    <scope>NUCLEOTIDE SEQUENCE [LARGE SCALE GENOMIC DNA]</scope>
    <source>
        <strain evidence="3">DSM 16537</strain>
    </source>
</reference>
<evidence type="ECO:0000256" key="1">
    <source>
        <dbReference type="SAM" id="SignalP"/>
    </source>
</evidence>
<dbReference type="EMBL" id="LT838813">
    <property type="protein sequence ID" value="SMD45308.1"/>
    <property type="molecule type" value="Genomic_DNA"/>
</dbReference>
<evidence type="ECO:0000313" key="3">
    <source>
        <dbReference type="Proteomes" id="UP000192333"/>
    </source>
</evidence>
<keyword evidence="1" id="KW-0732">Signal</keyword>
<dbReference type="Proteomes" id="UP000192333">
    <property type="component" value="Chromosome I"/>
</dbReference>
<name>A0A1W2H9E2_9BACT</name>
<feature type="signal peptide" evidence="1">
    <location>
        <begin position="1"/>
        <end position="23"/>
    </location>
</feature>
<gene>
    <name evidence="2" type="ORF">SAMN00777080_3957</name>
</gene>
<dbReference type="STRING" id="758820.SAMN00777080_3957"/>
<organism evidence="2 3">
    <name type="scientific">Aquiflexum balticum DSM 16537</name>
    <dbReference type="NCBI Taxonomy" id="758820"/>
    <lineage>
        <taxon>Bacteria</taxon>
        <taxon>Pseudomonadati</taxon>
        <taxon>Bacteroidota</taxon>
        <taxon>Cytophagia</taxon>
        <taxon>Cytophagales</taxon>
        <taxon>Cyclobacteriaceae</taxon>
        <taxon>Aquiflexum</taxon>
    </lineage>
</organism>
<keyword evidence="3" id="KW-1185">Reference proteome</keyword>
<dbReference type="AlphaFoldDB" id="A0A1W2H9E2"/>
<dbReference type="RefSeq" id="WP_084122044.1">
    <property type="nucleotide sequence ID" value="NZ_LT838813.1"/>
</dbReference>
<feature type="chain" id="PRO_5012596827" evidence="1">
    <location>
        <begin position="24"/>
        <end position="212"/>
    </location>
</feature>
<proteinExistence type="predicted"/>
<protein>
    <submittedName>
        <fullName evidence="2">Uncharacterized protein</fullName>
    </submittedName>
</protein>
<dbReference type="PROSITE" id="PS51257">
    <property type="entry name" value="PROKAR_LIPOPROTEIN"/>
    <property type="match status" value="1"/>
</dbReference>
<evidence type="ECO:0000313" key="2">
    <source>
        <dbReference type="EMBL" id="SMD45308.1"/>
    </source>
</evidence>
<accession>A0A1W2H9E2</accession>